<proteinExistence type="inferred from homology"/>
<dbReference type="CDD" id="cd03241">
    <property type="entry name" value="ABC_RecN"/>
    <property type="match status" value="2"/>
</dbReference>
<dbReference type="PANTHER" id="PTHR11059:SF0">
    <property type="entry name" value="DNA REPAIR PROTEIN RECN"/>
    <property type="match status" value="1"/>
</dbReference>
<dbReference type="GO" id="GO:0006310">
    <property type="term" value="P:DNA recombination"/>
    <property type="evidence" value="ECO:0007669"/>
    <property type="project" value="InterPro"/>
</dbReference>
<reference evidence="13" key="3">
    <citation type="submission" date="2021-06" db="EMBL/GenBank/DDBJ databases">
        <title>Genomic Description and Analysis of Intracellular Bacteria, Candidatus Berkiella cookevillensis and Candidatus Berkiella aquae.</title>
        <authorList>
            <person name="Kidane D.T."/>
            <person name="Mehari Y.T."/>
            <person name="Rice F.C."/>
            <person name="Arivett B.A."/>
            <person name="Farone A.L."/>
            <person name="Berk S.G."/>
            <person name="Farone M.B."/>
        </authorList>
    </citation>
    <scope>NUCLEOTIDE SEQUENCE</scope>
    <source>
        <strain evidence="13">HT99</strain>
    </source>
</reference>
<organism evidence="12">
    <name type="scientific">Candidatus Berkiella aquae</name>
    <dbReference type="NCBI Taxonomy" id="295108"/>
    <lineage>
        <taxon>Bacteria</taxon>
        <taxon>Pseudomonadati</taxon>
        <taxon>Pseudomonadota</taxon>
        <taxon>Gammaproteobacteria</taxon>
        <taxon>Candidatus Berkiellales</taxon>
        <taxon>Candidatus Berkiellaceae</taxon>
        <taxon>Candidatus Berkiella</taxon>
    </lineage>
</organism>
<dbReference type="Proteomes" id="UP000051497">
    <property type="component" value="Unassembled WGS sequence"/>
</dbReference>
<comment type="caution">
    <text evidence="12">The sequence shown here is derived from an EMBL/GenBank/DDBJ whole genome shotgun (WGS) entry which is preliminary data.</text>
</comment>
<evidence type="ECO:0000256" key="4">
    <source>
        <dbReference type="ARBA" id="ARBA00022741"/>
    </source>
</evidence>
<dbReference type="FunFam" id="3.40.50.300:FF:000319">
    <property type="entry name" value="DNA repair protein RecN"/>
    <property type="match status" value="1"/>
</dbReference>
<dbReference type="EMBL" id="LKAJ02000001">
    <property type="protein sequence ID" value="MCS5710457.1"/>
    <property type="molecule type" value="Genomic_DNA"/>
</dbReference>
<keyword evidence="4" id="KW-0547">Nucleotide-binding</keyword>
<keyword evidence="7 9" id="KW-0234">DNA repair</keyword>
<dbReference type="Pfam" id="PF02463">
    <property type="entry name" value="SMC_N"/>
    <property type="match status" value="1"/>
</dbReference>
<comment type="function">
    <text evidence="1 9">May be involved in recombinational repair of damaged DNA.</text>
</comment>
<evidence type="ECO:0000256" key="6">
    <source>
        <dbReference type="ARBA" id="ARBA00022840"/>
    </source>
</evidence>
<evidence type="ECO:0000256" key="8">
    <source>
        <dbReference type="ARBA" id="ARBA00033408"/>
    </source>
</evidence>
<evidence type="ECO:0000256" key="1">
    <source>
        <dbReference type="ARBA" id="ARBA00003618"/>
    </source>
</evidence>
<dbReference type="FunFam" id="3.40.50.300:FF:000356">
    <property type="entry name" value="DNA repair protein RecN"/>
    <property type="match status" value="1"/>
</dbReference>
<keyword evidence="6" id="KW-0067">ATP-binding</keyword>
<evidence type="ECO:0000256" key="10">
    <source>
        <dbReference type="SAM" id="Coils"/>
    </source>
</evidence>
<dbReference type="InterPro" id="IPR004604">
    <property type="entry name" value="DNA_recomb/repair_RecN"/>
</dbReference>
<dbReference type="GO" id="GO:0009432">
    <property type="term" value="P:SOS response"/>
    <property type="evidence" value="ECO:0007669"/>
    <property type="project" value="UniProtKB-ARBA"/>
</dbReference>
<dbReference type="PATRIC" id="fig|1590043.3.peg.1055"/>
<dbReference type="OrthoDB" id="9806954at2"/>
<evidence type="ECO:0000259" key="11">
    <source>
        <dbReference type="Pfam" id="PF02463"/>
    </source>
</evidence>
<evidence type="ECO:0000256" key="2">
    <source>
        <dbReference type="ARBA" id="ARBA00009441"/>
    </source>
</evidence>
<evidence type="ECO:0000256" key="9">
    <source>
        <dbReference type="PIRNR" id="PIRNR003128"/>
    </source>
</evidence>
<keyword evidence="5 9" id="KW-0227">DNA damage</keyword>
<dbReference type="SUPFAM" id="SSF52540">
    <property type="entry name" value="P-loop containing nucleoside triphosphate hydrolases"/>
    <property type="match status" value="1"/>
</dbReference>
<dbReference type="NCBIfam" id="TIGR00634">
    <property type="entry name" value="recN"/>
    <property type="match status" value="1"/>
</dbReference>
<dbReference type="GO" id="GO:0043590">
    <property type="term" value="C:bacterial nucleoid"/>
    <property type="evidence" value="ECO:0007669"/>
    <property type="project" value="TreeGrafter"/>
</dbReference>
<dbReference type="NCBIfam" id="NF008121">
    <property type="entry name" value="PRK10869.1"/>
    <property type="match status" value="1"/>
</dbReference>
<evidence type="ECO:0000256" key="5">
    <source>
        <dbReference type="ARBA" id="ARBA00022763"/>
    </source>
</evidence>
<dbReference type="InterPro" id="IPR027417">
    <property type="entry name" value="P-loop_NTPase"/>
</dbReference>
<dbReference type="PANTHER" id="PTHR11059">
    <property type="entry name" value="DNA REPAIR PROTEIN RECN"/>
    <property type="match status" value="1"/>
</dbReference>
<dbReference type="Gene3D" id="3.40.50.300">
    <property type="entry name" value="P-loop containing nucleotide triphosphate hydrolases"/>
    <property type="match status" value="2"/>
</dbReference>
<dbReference type="PIRSF" id="PIRSF003128">
    <property type="entry name" value="RecN"/>
    <property type="match status" value="1"/>
</dbReference>
<evidence type="ECO:0000256" key="3">
    <source>
        <dbReference type="ARBA" id="ARBA00021315"/>
    </source>
</evidence>
<keyword evidence="10" id="KW-0175">Coiled coil</keyword>
<dbReference type="InterPro" id="IPR003395">
    <property type="entry name" value="RecF/RecN/SMC_N"/>
</dbReference>
<evidence type="ECO:0000313" key="13">
    <source>
        <dbReference type="EMBL" id="MCS5710457.1"/>
    </source>
</evidence>
<dbReference type="GO" id="GO:0005524">
    <property type="term" value="F:ATP binding"/>
    <property type="evidence" value="ECO:0007669"/>
    <property type="project" value="UniProtKB-KW"/>
</dbReference>
<reference evidence="13" key="2">
    <citation type="journal article" date="2016" name="Genome Announc.">
        <title>Draft Genome Sequences of Two Novel Amoeba-Resistant Intranuclear Bacteria, 'Candidatus Berkiella cookevillensis' and 'Candidatus Berkiella aquae'.</title>
        <authorList>
            <person name="Mehari Y.T."/>
            <person name="Arivett B.A."/>
            <person name="Farone A.L."/>
            <person name="Gunderson J.H."/>
            <person name="Farone M.B."/>
        </authorList>
    </citation>
    <scope>NUCLEOTIDE SEQUENCE</scope>
    <source>
        <strain evidence="13">HT99</strain>
    </source>
</reference>
<dbReference type="EMBL" id="LKAJ01000003">
    <property type="protein sequence ID" value="KRG21852.1"/>
    <property type="molecule type" value="Genomic_DNA"/>
</dbReference>
<comment type="similarity">
    <text evidence="2 9">Belongs to the RecN family.</text>
</comment>
<reference evidence="12" key="1">
    <citation type="submission" date="2015-09" db="EMBL/GenBank/DDBJ databases">
        <title>Draft Genome Sequences of Two Novel Amoeba-resistant Intranuclear Bacteria, Candidatus Berkiella cookevillensis and Candidatus Berkiella aquae.</title>
        <authorList>
            <person name="Mehari Y.T."/>
            <person name="Arivett B.A."/>
            <person name="Farone A.L."/>
            <person name="Gunderson J.H."/>
            <person name="Farone M.B."/>
        </authorList>
    </citation>
    <scope>NUCLEOTIDE SEQUENCE [LARGE SCALE GENOMIC DNA]</scope>
    <source>
        <strain evidence="12">HT99</strain>
    </source>
</reference>
<dbReference type="GO" id="GO:0006281">
    <property type="term" value="P:DNA repair"/>
    <property type="evidence" value="ECO:0007669"/>
    <property type="project" value="UniProtKB-KW"/>
</dbReference>
<name>A0A0Q9YM82_9GAMM</name>
<evidence type="ECO:0000313" key="14">
    <source>
        <dbReference type="Proteomes" id="UP000051497"/>
    </source>
</evidence>
<feature type="coiled-coil region" evidence="10">
    <location>
        <begin position="332"/>
        <end position="373"/>
    </location>
</feature>
<feature type="domain" description="RecF/RecN/SMC N-terminal" evidence="11">
    <location>
        <begin position="15"/>
        <end position="514"/>
    </location>
</feature>
<gene>
    <name evidence="12" type="primary">recN</name>
    <name evidence="13" type="ORF">HT99x_003370</name>
    <name evidence="12" type="ORF">HT99x_01045</name>
</gene>
<dbReference type="STRING" id="295108.HT99x_01045"/>
<sequence length="563" mass="62292">MLQHLYIKDLAVVAFADIHFATGMTVITGETGAGKSILLDALGLAIGERGDSQMIRPGAEKAEIAATYDVSSLSGAILWLSDLDLCNDDGSQLCIIRRILYANGRSKAFINGRPVTSTQLRLLGEYLVQIHGQHQHQLLLKPTEQCRLLDAFGQHEALVSQVKTAYKDYDHLLQQRQRLLNASQTDEAKIDLLHYQIAELQNLQLGEQELQLLDKEYDQLAHARTFVESGEQALALLENDQEGNILQWLAQLEIILRPLAEKNHRLKNAFECVENASIQLQESQNDLTAFVSQLEIDPERLHTVGQRLERIHEVARKHKVEATHLFQHFCQLQQQASQYANQEQLVAQLDQDIALAKKQYQRIALQLTKARKQAATQLAHEVTACVQQLAMPGAIFTIELQAFHNDELHMQGNETICFGISANPGHPAQPLHKVASGGELSRISLALQLITAKFVATPCLVFDEVDVGISGKVGALVGKALQRLGQDAQVLCVTHLPQVAACGDNHLQVVKKRSESQTITEITSLSQTERVEAIAHMLGGVDVTAQAKANAKQLLRQSEKTEA</sequence>
<evidence type="ECO:0000256" key="7">
    <source>
        <dbReference type="ARBA" id="ARBA00023204"/>
    </source>
</evidence>
<dbReference type="RefSeq" id="WP_075065676.1">
    <property type="nucleotide sequence ID" value="NZ_LKAJ02000001.1"/>
</dbReference>
<accession>A0A0Q9YM82</accession>
<evidence type="ECO:0000313" key="12">
    <source>
        <dbReference type="EMBL" id="KRG21852.1"/>
    </source>
</evidence>
<keyword evidence="14" id="KW-1185">Reference proteome</keyword>
<protein>
    <recommendedName>
        <fullName evidence="3 9">DNA repair protein RecN</fullName>
    </recommendedName>
    <alternativeName>
        <fullName evidence="8 9">Recombination protein N</fullName>
    </alternativeName>
</protein>
<dbReference type="AlphaFoldDB" id="A0A0Q9YM82"/>